<evidence type="ECO:0000313" key="2">
    <source>
        <dbReference type="EMBL" id="PMD37494.1"/>
    </source>
</evidence>
<keyword evidence="1" id="KW-1133">Transmembrane helix</keyword>
<keyword evidence="1" id="KW-0812">Transmembrane</keyword>
<dbReference type="AlphaFoldDB" id="A0A2J6RG47"/>
<dbReference type="Proteomes" id="UP000235786">
    <property type="component" value="Unassembled WGS sequence"/>
</dbReference>
<name>A0A2J6RG47_HYAVF</name>
<keyword evidence="3" id="KW-1185">Reference proteome</keyword>
<evidence type="ECO:0000256" key="1">
    <source>
        <dbReference type="SAM" id="Phobius"/>
    </source>
</evidence>
<keyword evidence="1" id="KW-0472">Membrane</keyword>
<feature type="transmembrane region" description="Helical" evidence="1">
    <location>
        <begin position="21"/>
        <end position="37"/>
    </location>
</feature>
<protein>
    <submittedName>
        <fullName evidence="2">Uncharacterized protein</fullName>
    </submittedName>
</protein>
<accession>A0A2J6RG47</accession>
<evidence type="ECO:0000313" key="3">
    <source>
        <dbReference type="Proteomes" id="UP000235786"/>
    </source>
</evidence>
<reference evidence="2 3" key="1">
    <citation type="submission" date="2016-04" db="EMBL/GenBank/DDBJ databases">
        <title>A degradative enzymes factory behind the ericoid mycorrhizal symbiosis.</title>
        <authorList>
            <consortium name="DOE Joint Genome Institute"/>
            <person name="Martino E."/>
            <person name="Morin E."/>
            <person name="Grelet G."/>
            <person name="Kuo A."/>
            <person name="Kohler A."/>
            <person name="Daghino S."/>
            <person name="Barry K."/>
            <person name="Choi C."/>
            <person name="Cichocki N."/>
            <person name="Clum A."/>
            <person name="Copeland A."/>
            <person name="Hainaut M."/>
            <person name="Haridas S."/>
            <person name="Labutti K."/>
            <person name="Lindquist E."/>
            <person name="Lipzen A."/>
            <person name="Khouja H.-R."/>
            <person name="Murat C."/>
            <person name="Ohm R."/>
            <person name="Olson A."/>
            <person name="Spatafora J."/>
            <person name="Veneault-Fourrey C."/>
            <person name="Henrissat B."/>
            <person name="Grigoriev I."/>
            <person name="Martin F."/>
            <person name="Perotto S."/>
        </authorList>
    </citation>
    <scope>NUCLEOTIDE SEQUENCE [LARGE SCALE GENOMIC DNA]</scope>
    <source>
        <strain evidence="2 3">F</strain>
    </source>
</reference>
<sequence length="77" mass="8861">MVHNFQEHPCLVFKHGSRLCLFLRELLLLCLGFAGFYRRCARGSVRRLSEMLIPGFLGLTLSQSKSPWLVKPGRSRK</sequence>
<proteinExistence type="predicted"/>
<dbReference type="EMBL" id="KZ613949">
    <property type="protein sequence ID" value="PMD37494.1"/>
    <property type="molecule type" value="Genomic_DNA"/>
</dbReference>
<organism evidence="2 3">
    <name type="scientific">Hyaloscypha variabilis (strain UAMH 11265 / GT02V1 / F)</name>
    <name type="common">Meliniomyces variabilis</name>
    <dbReference type="NCBI Taxonomy" id="1149755"/>
    <lineage>
        <taxon>Eukaryota</taxon>
        <taxon>Fungi</taxon>
        <taxon>Dikarya</taxon>
        <taxon>Ascomycota</taxon>
        <taxon>Pezizomycotina</taxon>
        <taxon>Leotiomycetes</taxon>
        <taxon>Helotiales</taxon>
        <taxon>Hyaloscyphaceae</taxon>
        <taxon>Hyaloscypha</taxon>
        <taxon>Hyaloscypha variabilis</taxon>
    </lineage>
</organism>
<gene>
    <name evidence="2" type="ORF">L207DRAFT_76945</name>
</gene>